<proteinExistence type="predicted"/>
<dbReference type="InterPro" id="IPR036390">
    <property type="entry name" value="WH_DNA-bd_sf"/>
</dbReference>
<accession>F3Z3L4</accession>
<dbReference type="KEGG" id="daf:Desaf_2057"/>
<evidence type="ECO:0000256" key="2">
    <source>
        <dbReference type="ARBA" id="ARBA00023125"/>
    </source>
</evidence>
<dbReference type="HOGENOM" id="CLU_083287_18_7_7"/>
<dbReference type="PANTHER" id="PTHR42756">
    <property type="entry name" value="TRANSCRIPTIONAL REGULATOR, MARR"/>
    <property type="match status" value="1"/>
</dbReference>
<evidence type="ECO:0000256" key="3">
    <source>
        <dbReference type="ARBA" id="ARBA00023163"/>
    </source>
</evidence>
<dbReference type="InterPro" id="IPR023187">
    <property type="entry name" value="Tscrpt_reg_MarR-type_CS"/>
</dbReference>
<dbReference type="RefSeq" id="WP_014260131.1">
    <property type="nucleotide sequence ID" value="NC_016629.1"/>
</dbReference>
<evidence type="ECO:0000313" key="6">
    <source>
        <dbReference type="Proteomes" id="UP000007844"/>
    </source>
</evidence>
<keyword evidence="1" id="KW-0805">Transcription regulation</keyword>
<dbReference type="InterPro" id="IPR000835">
    <property type="entry name" value="HTH_MarR-typ"/>
</dbReference>
<feature type="domain" description="HTH marR-type" evidence="4">
    <location>
        <begin position="23"/>
        <end position="155"/>
    </location>
</feature>
<keyword evidence="2" id="KW-0238">DNA-binding</keyword>
<dbReference type="PRINTS" id="PR00598">
    <property type="entry name" value="HTHMARR"/>
</dbReference>
<reference evidence="5 6" key="1">
    <citation type="journal article" date="2011" name="J. Bacteriol.">
        <title>Genome sequence of the mercury-methylating and pleomorphic Desulfovibrio africanus Strain Walvis Bay.</title>
        <authorList>
            <person name="Brown S.D."/>
            <person name="Wall J.D."/>
            <person name="Kucken A.M."/>
            <person name="Gilmour C.C."/>
            <person name="Podar M."/>
            <person name="Brandt C.C."/>
            <person name="Teshima H."/>
            <person name="Detter J.C."/>
            <person name="Han C.S."/>
            <person name="Land M.L."/>
            <person name="Lucas S."/>
            <person name="Han J."/>
            <person name="Pennacchio L."/>
            <person name="Nolan M."/>
            <person name="Pitluck S."/>
            <person name="Woyke T."/>
            <person name="Goodwin L."/>
            <person name="Palumbo A.V."/>
            <person name="Elias D.A."/>
        </authorList>
    </citation>
    <scope>NUCLEOTIDE SEQUENCE [LARGE SCALE GENOMIC DNA]</scope>
    <source>
        <strain evidence="5 6">Walvis Bay</strain>
    </source>
</reference>
<dbReference type="GO" id="GO:0003677">
    <property type="term" value="F:DNA binding"/>
    <property type="evidence" value="ECO:0007669"/>
    <property type="project" value="UniProtKB-KW"/>
</dbReference>
<sequence length="171" mass="18875">MNAVDNVQDAATRDAVSPRLRAEESLGYQVNLAARLFARALAMRVEPLGLAPGQFPVLLALWESEGRTQGELCRLVQVEQPTMANTLARMERGGLIQRKPDSRDRRRTVIRLTARGRDLESPAVAAARSINAQALESLTPREQSELRRMLGIIAANLSLHPDNATQQEETP</sequence>
<dbReference type="Proteomes" id="UP000007844">
    <property type="component" value="Chromosome"/>
</dbReference>
<evidence type="ECO:0000259" key="4">
    <source>
        <dbReference type="PROSITE" id="PS50995"/>
    </source>
</evidence>
<gene>
    <name evidence="5" type="ORF">Desaf_2057</name>
</gene>
<dbReference type="Gene3D" id="1.10.10.10">
    <property type="entry name" value="Winged helix-like DNA-binding domain superfamily/Winged helix DNA-binding domain"/>
    <property type="match status" value="1"/>
</dbReference>
<dbReference type="InterPro" id="IPR036388">
    <property type="entry name" value="WH-like_DNA-bd_sf"/>
</dbReference>
<dbReference type="SMART" id="SM00347">
    <property type="entry name" value="HTH_MARR"/>
    <property type="match status" value="1"/>
</dbReference>
<dbReference type="PROSITE" id="PS50995">
    <property type="entry name" value="HTH_MARR_2"/>
    <property type="match status" value="1"/>
</dbReference>
<protein>
    <submittedName>
        <fullName evidence="5">Transcriptional regulator, MarR family</fullName>
    </submittedName>
</protein>
<evidence type="ECO:0000256" key="1">
    <source>
        <dbReference type="ARBA" id="ARBA00023015"/>
    </source>
</evidence>
<dbReference type="STRING" id="690850.Desaf_2057"/>
<keyword evidence="3" id="KW-0804">Transcription</keyword>
<dbReference type="EMBL" id="CP003221">
    <property type="protein sequence ID" value="EGJ50386.1"/>
    <property type="molecule type" value="Genomic_DNA"/>
</dbReference>
<name>F3Z3L4_DESAF</name>
<dbReference type="AlphaFoldDB" id="F3Z3L4"/>
<keyword evidence="6" id="KW-1185">Reference proteome</keyword>
<dbReference type="GO" id="GO:0003700">
    <property type="term" value="F:DNA-binding transcription factor activity"/>
    <property type="evidence" value="ECO:0007669"/>
    <property type="project" value="InterPro"/>
</dbReference>
<evidence type="ECO:0000313" key="5">
    <source>
        <dbReference type="EMBL" id="EGJ50386.1"/>
    </source>
</evidence>
<organism evidence="5 6">
    <name type="scientific">Desulfocurvibacter africanus subsp. africanus str. Walvis Bay</name>
    <dbReference type="NCBI Taxonomy" id="690850"/>
    <lineage>
        <taxon>Bacteria</taxon>
        <taxon>Pseudomonadati</taxon>
        <taxon>Thermodesulfobacteriota</taxon>
        <taxon>Desulfovibrionia</taxon>
        <taxon>Desulfovibrionales</taxon>
        <taxon>Desulfovibrionaceae</taxon>
        <taxon>Desulfocurvibacter</taxon>
    </lineage>
</organism>
<dbReference type="PANTHER" id="PTHR42756:SF1">
    <property type="entry name" value="TRANSCRIPTIONAL REPRESSOR OF EMRAB OPERON"/>
    <property type="match status" value="1"/>
</dbReference>
<dbReference type="eggNOG" id="COG1846">
    <property type="taxonomic scope" value="Bacteria"/>
</dbReference>
<dbReference type="Pfam" id="PF12802">
    <property type="entry name" value="MarR_2"/>
    <property type="match status" value="1"/>
</dbReference>
<dbReference type="SUPFAM" id="SSF46785">
    <property type="entry name" value="Winged helix' DNA-binding domain"/>
    <property type="match status" value="1"/>
</dbReference>
<dbReference type="PROSITE" id="PS01117">
    <property type="entry name" value="HTH_MARR_1"/>
    <property type="match status" value="1"/>
</dbReference>